<reference evidence="9 10" key="1">
    <citation type="submission" date="2017-08" db="EMBL/GenBank/DDBJ databases">
        <title>Mechanisms for carbon and nitrogen cycling indicate functional differentiation within the Candidate Phyla Radiation.</title>
        <authorList>
            <person name="Danczak R.E."/>
            <person name="Johnston M.D."/>
            <person name="Kenah C."/>
            <person name="Slattery M."/>
            <person name="Wrighton K.C."/>
            <person name="Wilkins M.J."/>
        </authorList>
    </citation>
    <scope>NUCLEOTIDE SEQUENCE [LARGE SCALE GENOMIC DNA]</scope>
    <source>
        <strain evidence="9">Gr01-1014_85</strain>
    </source>
</reference>
<gene>
    <name evidence="9" type="ORF">CEO22_404</name>
</gene>
<evidence type="ECO:0000256" key="1">
    <source>
        <dbReference type="ARBA" id="ARBA00006382"/>
    </source>
</evidence>
<dbReference type="PANTHER" id="PTHR11606">
    <property type="entry name" value="GLUTAMATE DEHYDROGENASE"/>
    <property type="match status" value="1"/>
</dbReference>
<dbReference type="GO" id="GO:0004352">
    <property type="term" value="F:glutamate dehydrogenase (NAD+) activity"/>
    <property type="evidence" value="ECO:0007669"/>
    <property type="project" value="TreeGrafter"/>
</dbReference>
<dbReference type="SUPFAM" id="SSF53223">
    <property type="entry name" value="Aminoacid dehydrogenase-like, N-terminal domain"/>
    <property type="match status" value="1"/>
</dbReference>
<dbReference type="InterPro" id="IPR006097">
    <property type="entry name" value="Glu/Leu/Phe/Val/Trp_DH_dimer"/>
</dbReference>
<proteinExistence type="inferred from homology"/>
<evidence type="ECO:0000256" key="2">
    <source>
        <dbReference type="ARBA" id="ARBA00023002"/>
    </source>
</evidence>
<dbReference type="EMBL" id="VMFD01000033">
    <property type="protein sequence ID" value="TSC65661.1"/>
    <property type="molecule type" value="Genomic_DNA"/>
</dbReference>
<dbReference type="InterPro" id="IPR036291">
    <property type="entry name" value="NAD(P)-bd_dom_sf"/>
</dbReference>
<evidence type="ECO:0000313" key="10">
    <source>
        <dbReference type="Proteomes" id="UP000316253"/>
    </source>
</evidence>
<dbReference type="PANTHER" id="PTHR11606:SF13">
    <property type="entry name" value="GLUTAMATE DEHYDROGENASE 1, MITOCHONDRIAL"/>
    <property type="match status" value="1"/>
</dbReference>
<dbReference type="SUPFAM" id="SSF51735">
    <property type="entry name" value="NAD(P)-binding Rossmann-fold domains"/>
    <property type="match status" value="1"/>
</dbReference>
<sequence>MNSIEPDSLGPEYLLEVSDPSCGMHGFLVIDSTKLGPGKGGLRMTETVTADEVFRLARTMTYKNALANIPFGGAKGGIVWTGGDIEQKRRLVMSYARAIAPYIPSRYIAGPDVNTGEQEMAWIVEAVGNLKAATGRPATLCRVDGRDCGLPHELGSTGYGVVEATEVATQVAGDDLTQLTVAIEGYGNVGQFALRHLLAKGAKVKAIGDSRGTAFLKSGQFDESVLLKIKERRGSVAEYPGAVALERAAIFEQDVDILILATVTDVVTDQNKSLIKAKYIIEGANIPMSEAIETELWQSGKIIVPDMIANAGGVISSYAEHIGADADTMFKLITEKIRPRVQAVMSEAIKTKTPPRQVALAQAEALLK</sequence>
<dbReference type="Pfam" id="PF00208">
    <property type="entry name" value="ELFV_dehydrog"/>
    <property type="match status" value="1"/>
</dbReference>
<dbReference type="SMART" id="SM00839">
    <property type="entry name" value="ELFV_dehydrog"/>
    <property type="match status" value="1"/>
</dbReference>
<evidence type="ECO:0000256" key="3">
    <source>
        <dbReference type="PIRNR" id="PIRNR000185"/>
    </source>
</evidence>
<evidence type="ECO:0000256" key="4">
    <source>
        <dbReference type="PIRSR" id="PIRSR000185-1"/>
    </source>
</evidence>
<keyword evidence="5" id="KW-0520">NAD</keyword>
<dbReference type="AlphaFoldDB" id="A0A554JBJ8"/>
<feature type="binding site" evidence="5">
    <location>
        <position position="317"/>
    </location>
    <ligand>
        <name>substrate</name>
    </ligand>
</feature>
<feature type="site" description="Important for catalysis" evidence="6">
    <location>
        <position position="112"/>
    </location>
</feature>
<dbReference type="Proteomes" id="UP000316253">
    <property type="component" value="Unassembled WGS sequence"/>
</dbReference>
<feature type="binding site" evidence="5">
    <location>
        <position position="157"/>
    </location>
    <ligand>
        <name>NAD(+)</name>
        <dbReference type="ChEBI" id="CHEBI:57540"/>
    </ligand>
</feature>
<organism evidence="9 10">
    <name type="scientific">Candidatus Berkelbacteria bacterium Gr01-1014_85</name>
    <dbReference type="NCBI Taxonomy" id="2017150"/>
    <lineage>
        <taxon>Bacteria</taxon>
        <taxon>Candidatus Berkelbacteria</taxon>
    </lineage>
</organism>
<evidence type="ECO:0000256" key="6">
    <source>
        <dbReference type="PIRSR" id="PIRSR000185-3"/>
    </source>
</evidence>
<dbReference type="GO" id="GO:0006538">
    <property type="term" value="P:L-glutamate catabolic process"/>
    <property type="evidence" value="ECO:0007669"/>
    <property type="project" value="TreeGrafter"/>
</dbReference>
<evidence type="ECO:0000256" key="5">
    <source>
        <dbReference type="PIRSR" id="PIRSR000185-2"/>
    </source>
</evidence>
<dbReference type="Gene3D" id="3.40.50.720">
    <property type="entry name" value="NAD(P)-binding Rossmann-like Domain"/>
    <property type="match status" value="1"/>
</dbReference>
<dbReference type="InterPro" id="IPR006096">
    <property type="entry name" value="Glu/Leu/Phe/Val/Trp_DH_C"/>
</dbReference>
<feature type="binding site" evidence="5">
    <location>
        <position position="188"/>
    </location>
    <ligand>
        <name>NAD(+)</name>
        <dbReference type="ChEBI" id="CHEBI:57540"/>
    </ligand>
</feature>
<dbReference type="Gene3D" id="3.40.50.10860">
    <property type="entry name" value="Leucine Dehydrogenase, chain A, domain 1"/>
    <property type="match status" value="1"/>
</dbReference>
<dbReference type="GO" id="GO:0000166">
    <property type="term" value="F:nucleotide binding"/>
    <property type="evidence" value="ECO:0007669"/>
    <property type="project" value="UniProtKB-KW"/>
</dbReference>
<dbReference type="PRINTS" id="PR00082">
    <property type="entry name" value="GLFDHDRGNASE"/>
</dbReference>
<dbReference type="InterPro" id="IPR046346">
    <property type="entry name" value="Aminoacid_DH-like_N_sf"/>
</dbReference>
<feature type="binding site" evidence="5">
    <location>
        <position position="63"/>
    </location>
    <ligand>
        <name>substrate</name>
    </ligand>
</feature>
<accession>A0A554JBJ8</accession>
<evidence type="ECO:0000256" key="7">
    <source>
        <dbReference type="RuleBase" id="RU004417"/>
    </source>
</evidence>
<protein>
    <recommendedName>
        <fullName evidence="3">Glutamate dehydrogenase</fullName>
    </recommendedName>
</protein>
<comment type="similarity">
    <text evidence="1 3 7">Belongs to the Glu/Leu/Phe/Val dehydrogenases family.</text>
</comment>
<dbReference type="InterPro" id="IPR014362">
    <property type="entry name" value="Glu_DH"/>
</dbReference>
<dbReference type="PIRSF" id="PIRSF000185">
    <property type="entry name" value="Glu_DH"/>
    <property type="match status" value="1"/>
</dbReference>
<feature type="binding site" evidence="5">
    <location>
        <position position="39"/>
    </location>
    <ligand>
        <name>substrate</name>
    </ligand>
</feature>
<dbReference type="InterPro" id="IPR006095">
    <property type="entry name" value="Glu/Leu/Phe/Val/Trp_DH"/>
</dbReference>
<feature type="active site" description="Proton donor" evidence="4">
    <location>
        <position position="75"/>
    </location>
</feature>
<keyword evidence="5" id="KW-0547">Nucleotide-binding</keyword>
<name>A0A554JBJ8_9BACT</name>
<evidence type="ECO:0000313" key="9">
    <source>
        <dbReference type="EMBL" id="TSC65661.1"/>
    </source>
</evidence>
<dbReference type="Pfam" id="PF02812">
    <property type="entry name" value="ELFV_dehydrog_N"/>
    <property type="match status" value="1"/>
</dbReference>
<comment type="caution">
    <text evidence="9">The sequence shown here is derived from an EMBL/GenBank/DDBJ whole genome shotgun (WGS) entry which is preliminary data.</text>
</comment>
<feature type="domain" description="Glutamate/phenylalanine/leucine/valine/L-tryptophan dehydrogenase C-terminal" evidence="8">
    <location>
        <begin position="149"/>
        <end position="368"/>
    </location>
</feature>
<keyword evidence="2 3" id="KW-0560">Oxidoreductase</keyword>
<evidence type="ECO:0000259" key="8">
    <source>
        <dbReference type="SMART" id="SM00839"/>
    </source>
</evidence>